<accession>A0A918JLC1</accession>
<dbReference type="InterPro" id="IPR051532">
    <property type="entry name" value="Ester_Hydrolysis_Enzymes"/>
</dbReference>
<protein>
    <recommendedName>
        <fullName evidence="1">SGNH hydrolase-type esterase domain-containing protein</fullName>
    </recommendedName>
</protein>
<reference evidence="2" key="2">
    <citation type="submission" date="2020-09" db="EMBL/GenBank/DDBJ databases">
        <authorList>
            <person name="Sun Q."/>
            <person name="Kim S."/>
        </authorList>
    </citation>
    <scope>NUCLEOTIDE SEQUENCE</scope>
    <source>
        <strain evidence="2">KCTC 22164</strain>
    </source>
</reference>
<dbReference type="InterPro" id="IPR013830">
    <property type="entry name" value="SGNH_hydro"/>
</dbReference>
<feature type="domain" description="SGNH hydrolase-type esterase" evidence="1">
    <location>
        <begin position="92"/>
        <end position="391"/>
    </location>
</feature>
<dbReference type="InterPro" id="IPR036514">
    <property type="entry name" value="SGNH_hydro_sf"/>
</dbReference>
<dbReference type="PANTHER" id="PTHR30383:SF5">
    <property type="entry name" value="SGNH HYDROLASE-TYPE ESTERASE DOMAIN-CONTAINING PROTEIN"/>
    <property type="match status" value="1"/>
</dbReference>
<evidence type="ECO:0000313" key="3">
    <source>
        <dbReference type="Proteomes" id="UP000631300"/>
    </source>
</evidence>
<sequence length="591" mass="64934">MTNSRLRTLTFASIMVCIPLLFLAGAEITLRLTGVGSEYPLFVNASQPGYLKPNPDLVKRFVHQGSQAPNVSPDTYFFKQQKPANTLRLVVMGGSTAAGFPYGRFGSPAGLLQQRVQASYPDRDIEVLSVALSSVNSYTLRDIADEVAAIQPDAVLIYAGHNEYLGIMGAGATTGGHMANLAFLALNEFRLFQVLQRALAPAQAASAGADTSSAGRTVMATLARDRAIALDSDVYHQGIKQFTDNMTAVLRTFRQSNIPVLLSTLAANEADQPPFKSSPTPGLQLPALPSTETIKQAIQQFPDSAKLYYMLANTQADSDPDAAHQNYIQAMDRDLLRFRAPSRFNALIKQFSQASGVYLVDSAAALRHDSDTRSIGRQHMLEHLHPNERGYFIVAQRFYEVLEDTGLLPVSTNRISQQVAWQQRPLTAIDSLYASYKIAALTSDYPFTDTPEVFKLPSPQSQTEAMAVNRYQGEPWITQQPHLLTLSQRRQQWHNAATVANTLATALPFDGKAAHVASQLSLKSERFGEAVYFARRAVALNASDINPQLTLAEALYKFGRRTKAIAVLTEAKQQFPGDNRPAYYLQQVSKN</sequence>
<dbReference type="Pfam" id="PF13472">
    <property type="entry name" value="Lipase_GDSL_2"/>
    <property type="match status" value="1"/>
</dbReference>
<dbReference type="Gene3D" id="3.40.50.1110">
    <property type="entry name" value="SGNH hydrolase"/>
    <property type="match status" value="1"/>
</dbReference>
<name>A0A918JLC1_9ALTE</name>
<dbReference type="SUPFAM" id="SSF52266">
    <property type="entry name" value="SGNH hydrolase"/>
    <property type="match status" value="1"/>
</dbReference>
<evidence type="ECO:0000259" key="1">
    <source>
        <dbReference type="Pfam" id="PF13472"/>
    </source>
</evidence>
<dbReference type="PANTHER" id="PTHR30383">
    <property type="entry name" value="THIOESTERASE 1/PROTEASE 1/LYSOPHOSPHOLIPASE L1"/>
    <property type="match status" value="1"/>
</dbReference>
<dbReference type="GO" id="GO:0004622">
    <property type="term" value="F:phosphatidylcholine lysophospholipase activity"/>
    <property type="evidence" value="ECO:0007669"/>
    <property type="project" value="TreeGrafter"/>
</dbReference>
<dbReference type="Proteomes" id="UP000631300">
    <property type="component" value="Unassembled WGS sequence"/>
</dbReference>
<proteinExistence type="predicted"/>
<dbReference type="RefSeq" id="WP_189406495.1">
    <property type="nucleotide sequence ID" value="NZ_BMXP01000005.1"/>
</dbReference>
<keyword evidence="3" id="KW-1185">Reference proteome</keyword>
<dbReference type="EMBL" id="BMXP01000005">
    <property type="protein sequence ID" value="GGW88117.1"/>
    <property type="molecule type" value="Genomic_DNA"/>
</dbReference>
<comment type="caution">
    <text evidence="2">The sequence shown here is derived from an EMBL/GenBank/DDBJ whole genome shotgun (WGS) entry which is preliminary data.</text>
</comment>
<organism evidence="2 3">
    <name type="scientific">Alteromonas halophila</name>
    <dbReference type="NCBI Taxonomy" id="516698"/>
    <lineage>
        <taxon>Bacteria</taxon>
        <taxon>Pseudomonadati</taxon>
        <taxon>Pseudomonadota</taxon>
        <taxon>Gammaproteobacteria</taxon>
        <taxon>Alteromonadales</taxon>
        <taxon>Alteromonadaceae</taxon>
        <taxon>Alteromonas/Salinimonas group</taxon>
        <taxon>Alteromonas</taxon>
    </lineage>
</organism>
<dbReference type="AlphaFoldDB" id="A0A918JLC1"/>
<evidence type="ECO:0000313" key="2">
    <source>
        <dbReference type="EMBL" id="GGW88117.1"/>
    </source>
</evidence>
<dbReference type="Gene3D" id="1.25.40.10">
    <property type="entry name" value="Tetratricopeptide repeat domain"/>
    <property type="match status" value="1"/>
</dbReference>
<gene>
    <name evidence="2" type="ORF">GCM10007391_22360</name>
</gene>
<dbReference type="Pfam" id="PF14559">
    <property type="entry name" value="TPR_19"/>
    <property type="match status" value="1"/>
</dbReference>
<dbReference type="SUPFAM" id="SSF48452">
    <property type="entry name" value="TPR-like"/>
    <property type="match status" value="1"/>
</dbReference>
<dbReference type="InterPro" id="IPR011990">
    <property type="entry name" value="TPR-like_helical_dom_sf"/>
</dbReference>
<reference evidence="2" key="1">
    <citation type="journal article" date="2014" name="Int. J. Syst. Evol. Microbiol.">
        <title>Complete genome sequence of Corynebacterium casei LMG S-19264T (=DSM 44701T), isolated from a smear-ripened cheese.</title>
        <authorList>
            <consortium name="US DOE Joint Genome Institute (JGI-PGF)"/>
            <person name="Walter F."/>
            <person name="Albersmeier A."/>
            <person name="Kalinowski J."/>
            <person name="Ruckert C."/>
        </authorList>
    </citation>
    <scope>NUCLEOTIDE SEQUENCE</scope>
    <source>
        <strain evidence="2">KCTC 22164</strain>
    </source>
</reference>